<proteinExistence type="predicted"/>
<organism evidence="1 2">
    <name type="scientific">Sinobacterium norvegicum</name>
    <dbReference type="NCBI Taxonomy" id="1641715"/>
    <lineage>
        <taxon>Bacteria</taxon>
        <taxon>Pseudomonadati</taxon>
        <taxon>Pseudomonadota</taxon>
        <taxon>Gammaproteobacteria</taxon>
        <taxon>Cellvibrionales</taxon>
        <taxon>Spongiibacteraceae</taxon>
        <taxon>Sinobacterium</taxon>
    </lineage>
</organism>
<comment type="caution">
    <text evidence="1">The sequence shown here is derived from an EMBL/GenBank/DDBJ whole genome shotgun (WGS) entry which is preliminary data.</text>
</comment>
<evidence type="ECO:0000313" key="1">
    <source>
        <dbReference type="EMBL" id="CAH0991062.1"/>
    </source>
</evidence>
<reference evidence="1" key="1">
    <citation type="submission" date="2021-12" db="EMBL/GenBank/DDBJ databases">
        <authorList>
            <person name="Rodrigo-Torres L."/>
            <person name="Arahal R. D."/>
            <person name="Lucena T."/>
        </authorList>
    </citation>
    <scope>NUCLEOTIDE SEQUENCE</scope>
    <source>
        <strain evidence="1">CECT 8267</strain>
    </source>
</reference>
<dbReference type="Proteomes" id="UP000838100">
    <property type="component" value="Unassembled WGS sequence"/>
</dbReference>
<accession>A0ABN8EI75</accession>
<gene>
    <name evidence="1" type="ORF">SIN8267_01163</name>
</gene>
<sequence>MSVKLIDNEAFYGYRVRRTVDGKLFQEYFSLKLNSKRLGPRLTKNVEKTAQARDEELKLKQQRAKKRHRAERCFRGDGTVKGISYLVKTEKSGTQTPIFQIGIASELDHKIVCTSFSINAHGKDEAWRRAVTTFAKHKQIGKNSKLYKEIMGAMPSV</sequence>
<evidence type="ECO:0000313" key="2">
    <source>
        <dbReference type="Proteomes" id="UP000838100"/>
    </source>
</evidence>
<name>A0ABN8EI75_9GAMM</name>
<protein>
    <submittedName>
        <fullName evidence="1">Uncharacterized protein</fullName>
    </submittedName>
</protein>
<keyword evidence="2" id="KW-1185">Reference proteome</keyword>
<dbReference type="EMBL" id="CAKLPX010000001">
    <property type="protein sequence ID" value="CAH0991062.1"/>
    <property type="molecule type" value="Genomic_DNA"/>
</dbReference>
<dbReference type="RefSeq" id="WP_237443723.1">
    <property type="nucleotide sequence ID" value="NZ_CAKLPX010000001.1"/>
</dbReference>